<keyword evidence="4" id="KW-1185">Reference proteome</keyword>
<organism evidence="3 4">
    <name type="scientific">Armillaria gallica</name>
    <name type="common">Bulbous honey fungus</name>
    <name type="synonym">Armillaria bulbosa</name>
    <dbReference type="NCBI Taxonomy" id="47427"/>
    <lineage>
        <taxon>Eukaryota</taxon>
        <taxon>Fungi</taxon>
        <taxon>Dikarya</taxon>
        <taxon>Basidiomycota</taxon>
        <taxon>Agaricomycotina</taxon>
        <taxon>Agaricomycetes</taxon>
        <taxon>Agaricomycetidae</taxon>
        <taxon>Agaricales</taxon>
        <taxon>Marasmiineae</taxon>
        <taxon>Physalacriaceae</taxon>
        <taxon>Armillaria</taxon>
    </lineage>
</organism>
<dbReference type="Pfam" id="PF00656">
    <property type="entry name" value="Peptidase_C14"/>
    <property type="match status" value="1"/>
</dbReference>
<protein>
    <recommendedName>
        <fullName evidence="2">Peptidase C14 caspase domain-containing protein</fullName>
    </recommendedName>
</protein>
<dbReference type="InterPro" id="IPR050452">
    <property type="entry name" value="Metacaspase"/>
</dbReference>
<dbReference type="OrthoDB" id="10255174at2759"/>
<dbReference type="GO" id="GO:0004197">
    <property type="term" value="F:cysteine-type endopeptidase activity"/>
    <property type="evidence" value="ECO:0007669"/>
    <property type="project" value="InterPro"/>
</dbReference>
<feature type="non-terminal residue" evidence="3">
    <location>
        <position position="169"/>
    </location>
</feature>
<evidence type="ECO:0000259" key="2">
    <source>
        <dbReference type="Pfam" id="PF00656"/>
    </source>
</evidence>
<feature type="domain" description="Peptidase C14 caspase" evidence="2">
    <location>
        <begin position="3"/>
        <end position="98"/>
    </location>
</feature>
<reference evidence="4" key="1">
    <citation type="journal article" date="2017" name="Nat. Ecol. Evol.">
        <title>Genome expansion and lineage-specific genetic innovations in the forest pathogenic fungi Armillaria.</title>
        <authorList>
            <person name="Sipos G."/>
            <person name="Prasanna A.N."/>
            <person name="Walter M.C."/>
            <person name="O'Connor E."/>
            <person name="Balint B."/>
            <person name="Krizsan K."/>
            <person name="Kiss B."/>
            <person name="Hess J."/>
            <person name="Varga T."/>
            <person name="Slot J."/>
            <person name="Riley R."/>
            <person name="Boka B."/>
            <person name="Rigling D."/>
            <person name="Barry K."/>
            <person name="Lee J."/>
            <person name="Mihaltcheva S."/>
            <person name="LaButti K."/>
            <person name="Lipzen A."/>
            <person name="Waldron R."/>
            <person name="Moloney N.M."/>
            <person name="Sperisen C."/>
            <person name="Kredics L."/>
            <person name="Vagvoelgyi C."/>
            <person name="Patrignani A."/>
            <person name="Fitzpatrick D."/>
            <person name="Nagy I."/>
            <person name="Doyle S."/>
            <person name="Anderson J.B."/>
            <person name="Grigoriev I.V."/>
            <person name="Gueldener U."/>
            <person name="Muensterkoetter M."/>
            <person name="Nagy L.G."/>
        </authorList>
    </citation>
    <scope>NUCLEOTIDE SEQUENCE [LARGE SCALE GENOMIC DNA]</scope>
    <source>
        <strain evidence="4">Ar21-2</strain>
    </source>
</reference>
<accession>A0A2H3DER5</accession>
<dbReference type="GO" id="GO:0005737">
    <property type="term" value="C:cytoplasm"/>
    <property type="evidence" value="ECO:0007669"/>
    <property type="project" value="TreeGrafter"/>
</dbReference>
<dbReference type="PANTHER" id="PTHR48104:SF30">
    <property type="entry name" value="METACASPASE-1"/>
    <property type="match status" value="1"/>
</dbReference>
<comment type="similarity">
    <text evidence="1">Belongs to the peptidase C14B family.</text>
</comment>
<gene>
    <name evidence="3" type="ORF">ARMGADRAFT_877995</name>
</gene>
<dbReference type="InParanoid" id="A0A2H3DER5"/>
<dbReference type="PANTHER" id="PTHR48104">
    <property type="entry name" value="METACASPASE-4"/>
    <property type="match status" value="1"/>
</dbReference>
<dbReference type="Proteomes" id="UP000217790">
    <property type="component" value="Unassembled WGS sequence"/>
</dbReference>
<dbReference type="GO" id="GO:0006508">
    <property type="term" value="P:proteolysis"/>
    <property type="evidence" value="ECO:0007669"/>
    <property type="project" value="InterPro"/>
</dbReference>
<feature type="non-terminal residue" evidence="3">
    <location>
        <position position="1"/>
    </location>
</feature>
<evidence type="ECO:0000313" key="4">
    <source>
        <dbReference type="Proteomes" id="UP000217790"/>
    </source>
</evidence>
<proteinExistence type="inferred from homology"/>
<dbReference type="AlphaFoldDB" id="A0A2H3DER5"/>
<sequence>RPWVVLIGIDGYSSCPLDGCVEDALAMEEYFVEDLAVPEERIQRLLGPKNDYDTSALKAYSIPSRENILSVLHSLINNDEIKPGDPIIIFVAGHGLRYLVSYEDSDSDHEEVHDCESPLKYMEALCPIDRGTPGSDDNPIPDISDWELNTILSELSRAKGHRITVLLDC</sequence>
<dbReference type="EMBL" id="KZ293659">
    <property type="protein sequence ID" value="PBK92284.1"/>
    <property type="molecule type" value="Genomic_DNA"/>
</dbReference>
<dbReference type="InterPro" id="IPR011600">
    <property type="entry name" value="Pept_C14_caspase"/>
</dbReference>
<evidence type="ECO:0000256" key="1">
    <source>
        <dbReference type="ARBA" id="ARBA00009005"/>
    </source>
</evidence>
<name>A0A2H3DER5_ARMGA</name>
<dbReference type="Gene3D" id="3.40.50.1460">
    <property type="match status" value="1"/>
</dbReference>
<evidence type="ECO:0000313" key="3">
    <source>
        <dbReference type="EMBL" id="PBK92284.1"/>
    </source>
</evidence>